<evidence type="ECO:0000313" key="2">
    <source>
        <dbReference type="Proteomes" id="UP000231987"/>
    </source>
</evidence>
<reference evidence="1 2" key="1">
    <citation type="submission" date="2017-06" db="EMBL/GenBank/DDBJ databases">
        <title>Ensifer strains isolated from leguminous trees and herbs display diverse denitrification phenotypes with some acting as strong N2O sinks.</title>
        <authorList>
            <person name="Woliy K."/>
            <person name="Mania D."/>
            <person name="Bakken L.R."/>
            <person name="Frostegard A."/>
        </authorList>
    </citation>
    <scope>NUCLEOTIDE SEQUENCE [LARGE SCALE GENOMIC DNA]</scope>
    <source>
        <strain evidence="1 2">AC50a</strain>
    </source>
</reference>
<dbReference type="EMBL" id="NJGD01000008">
    <property type="protein sequence ID" value="PJR13944.1"/>
    <property type="molecule type" value="Genomic_DNA"/>
</dbReference>
<name>A0A2J0Z0F0_RHIML</name>
<gene>
    <name evidence="1" type="ORF">CEJ86_19570</name>
</gene>
<accession>A0A2J0Z0F0</accession>
<dbReference type="AlphaFoldDB" id="A0A2J0Z0F0"/>
<dbReference type="RefSeq" id="WP_100673002.1">
    <property type="nucleotide sequence ID" value="NZ_NJGD01000008.1"/>
</dbReference>
<dbReference type="Proteomes" id="UP000231987">
    <property type="component" value="Unassembled WGS sequence"/>
</dbReference>
<evidence type="ECO:0000313" key="1">
    <source>
        <dbReference type="EMBL" id="PJR13944.1"/>
    </source>
</evidence>
<proteinExistence type="predicted"/>
<sequence>MANLVRNPVPPAGLSTSTALLKEPAVRAGYLSGMTIPRLALAFGAAEYVMQDYGAEHRWGWSAAEHRGIHEDARRTVVFTKASRETGGYDIRPISVPRITMHVRALEARV</sequence>
<comment type="caution">
    <text evidence="1">The sequence shown here is derived from an EMBL/GenBank/DDBJ whole genome shotgun (WGS) entry which is preliminary data.</text>
</comment>
<organism evidence="1 2">
    <name type="scientific">Rhizobium meliloti</name>
    <name type="common">Ensifer meliloti</name>
    <name type="synonym">Sinorhizobium meliloti</name>
    <dbReference type="NCBI Taxonomy" id="382"/>
    <lineage>
        <taxon>Bacteria</taxon>
        <taxon>Pseudomonadati</taxon>
        <taxon>Pseudomonadota</taxon>
        <taxon>Alphaproteobacteria</taxon>
        <taxon>Hyphomicrobiales</taxon>
        <taxon>Rhizobiaceae</taxon>
        <taxon>Sinorhizobium/Ensifer group</taxon>
        <taxon>Sinorhizobium</taxon>
    </lineage>
</organism>
<protein>
    <submittedName>
        <fullName evidence="1">Uncharacterized protein</fullName>
    </submittedName>
</protein>